<reference evidence="1 2" key="1">
    <citation type="submission" date="2024-06" db="EMBL/GenBank/DDBJ databases">
        <title>The Natural Products Discovery Center: Release of the First 8490 Sequenced Strains for Exploring Actinobacteria Biosynthetic Diversity.</title>
        <authorList>
            <person name="Kalkreuter E."/>
            <person name="Kautsar S.A."/>
            <person name="Yang D."/>
            <person name="Bader C.D."/>
            <person name="Teijaro C.N."/>
            <person name="Fluegel L."/>
            <person name="Davis C.M."/>
            <person name="Simpson J.R."/>
            <person name="Lauterbach L."/>
            <person name="Steele A.D."/>
            <person name="Gui C."/>
            <person name="Meng S."/>
            <person name="Li G."/>
            <person name="Viehrig K."/>
            <person name="Ye F."/>
            <person name="Su P."/>
            <person name="Kiefer A.F."/>
            <person name="Nichols A."/>
            <person name="Cepeda A.J."/>
            <person name="Yan W."/>
            <person name="Fan B."/>
            <person name="Jiang Y."/>
            <person name="Adhikari A."/>
            <person name="Zheng C.-J."/>
            <person name="Schuster L."/>
            <person name="Cowan T.M."/>
            <person name="Smanski M.J."/>
            <person name="Chevrette M.G."/>
            <person name="De Carvalho L.P.S."/>
            <person name="Shen B."/>
        </authorList>
    </citation>
    <scope>NUCLEOTIDE SEQUENCE [LARGE SCALE GENOMIC DNA]</scope>
    <source>
        <strain evidence="1 2">NPDC053791</strain>
    </source>
</reference>
<protein>
    <submittedName>
        <fullName evidence="1">Uncharacterized protein</fullName>
    </submittedName>
</protein>
<organism evidence="1 2">
    <name type="scientific">Streptomyces roseoverticillatus</name>
    <dbReference type="NCBI Taxonomy" id="66429"/>
    <lineage>
        <taxon>Bacteria</taxon>
        <taxon>Bacillati</taxon>
        <taxon>Actinomycetota</taxon>
        <taxon>Actinomycetes</taxon>
        <taxon>Kitasatosporales</taxon>
        <taxon>Streptomycetaceae</taxon>
        <taxon>Streptomyces</taxon>
    </lineage>
</organism>
<keyword evidence="2" id="KW-1185">Reference proteome</keyword>
<evidence type="ECO:0000313" key="2">
    <source>
        <dbReference type="Proteomes" id="UP001552479"/>
    </source>
</evidence>
<comment type="caution">
    <text evidence="1">The sequence shown here is derived from an EMBL/GenBank/DDBJ whole genome shotgun (WGS) entry which is preliminary data.</text>
</comment>
<dbReference type="RefSeq" id="WP_359097841.1">
    <property type="nucleotide sequence ID" value="NZ_JBEZGT010000008.1"/>
</dbReference>
<name>A0ABV3J1M4_9ACTN</name>
<accession>A0ABV3J1M4</accession>
<dbReference type="EMBL" id="JBFASG010000036">
    <property type="protein sequence ID" value="MEV4926575.1"/>
    <property type="molecule type" value="Genomic_DNA"/>
</dbReference>
<evidence type="ECO:0000313" key="1">
    <source>
        <dbReference type="EMBL" id="MEV4926575.1"/>
    </source>
</evidence>
<proteinExistence type="predicted"/>
<sequence length="146" mass="16159">MSDFYELQLALDLPGSLTDDDLALLRRHLGESSEELQHLDAYPLFSARGPAQRVGGTLIGDLARSTRGWALTVRQEVHPDEFDELRGLVQWLAARTSTFGTIGYLRFLEQEVPDVLVADPAAGTAQRLTLPSARSTEDQLIPDPWS</sequence>
<dbReference type="Proteomes" id="UP001552479">
    <property type="component" value="Unassembled WGS sequence"/>
</dbReference>
<gene>
    <name evidence="1" type="ORF">AB0L03_27765</name>
</gene>